<protein>
    <recommendedName>
        <fullName evidence="9">Protein translocase subunit SecE</fullName>
    </recommendedName>
</protein>
<keyword evidence="7 9" id="KW-0811">Translocation</keyword>
<evidence type="ECO:0000256" key="8">
    <source>
        <dbReference type="ARBA" id="ARBA00023136"/>
    </source>
</evidence>
<dbReference type="GO" id="GO:0009306">
    <property type="term" value="P:protein secretion"/>
    <property type="evidence" value="ECO:0007669"/>
    <property type="project" value="UniProtKB-UniRule"/>
</dbReference>
<dbReference type="InterPro" id="IPR005807">
    <property type="entry name" value="SecE_bac"/>
</dbReference>
<keyword evidence="6 9" id="KW-1133">Transmembrane helix</keyword>
<evidence type="ECO:0000256" key="6">
    <source>
        <dbReference type="ARBA" id="ARBA00022989"/>
    </source>
</evidence>
<proteinExistence type="inferred from homology"/>
<evidence type="ECO:0000256" key="2">
    <source>
        <dbReference type="ARBA" id="ARBA00022448"/>
    </source>
</evidence>
<dbReference type="Gene3D" id="1.20.5.1030">
    <property type="entry name" value="Preprotein translocase secy subunit"/>
    <property type="match status" value="1"/>
</dbReference>
<evidence type="ECO:0000313" key="11">
    <source>
        <dbReference type="Proteomes" id="UP000275356"/>
    </source>
</evidence>
<dbReference type="Pfam" id="PF00584">
    <property type="entry name" value="SecE"/>
    <property type="match status" value="1"/>
</dbReference>
<evidence type="ECO:0000256" key="3">
    <source>
        <dbReference type="ARBA" id="ARBA00022475"/>
    </source>
</evidence>
<dbReference type="PANTHER" id="PTHR33910:SF1">
    <property type="entry name" value="PROTEIN TRANSLOCASE SUBUNIT SECE"/>
    <property type="match status" value="1"/>
</dbReference>
<dbReference type="OrthoDB" id="9805743at2"/>
<dbReference type="GO" id="GO:0006605">
    <property type="term" value="P:protein targeting"/>
    <property type="evidence" value="ECO:0007669"/>
    <property type="project" value="UniProtKB-UniRule"/>
</dbReference>
<keyword evidence="11" id="KW-1185">Reference proteome</keyword>
<organism evidence="10 11">
    <name type="scientific">Salana multivorans</name>
    <dbReference type="NCBI Taxonomy" id="120377"/>
    <lineage>
        <taxon>Bacteria</taxon>
        <taxon>Bacillati</taxon>
        <taxon>Actinomycetota</taxon>
        <taxon>Actinomycetes</taxon>
        <taxon>Micrococcales</taxon>
        <taxon>Beutenbergiaceae</taxon>
        <taxon>Salana</taxon>
    </lineage>
</organism>
<keyword evidence="2 9" id="KW-0813">Transport</keyword>
<evidence type="ECO:0000256" key="5">
    <source>
        <dbReference type="ARBA" id="ARBA00022927"/>
    </source>
</evidence>
<keyword evidence="5 9" id="KW-0653">Protein transport</keyword>
<dbReference type="EMBL" id="RKHQ01000001">
    <property type="protein sequence ID" value="ROR97325.1"/>
    <property type="molecule type" value="Genomic_DNA"/>
</dbReference>
<keyword evidence="8 9" id="KW-0472">Membrane</keyword>
<dbReference type="GO" id="GO:0065002">
    <property type="term" value="P:intracellular protein transmembrane transport"/>
    <property type="evidence" value="ECO:0007669"/>
    <property type="project" value="UniProtKB-UniRule"/>
</dbReference>
<evidence type="ECO:0000256" key="4">
    <source>
        <dbReference type="ARBA" id="ARBA00022692"/>
    </source>
</evidence>
<dbReference type="RefSeq" id="WP_123739387.1">
    <property type="nucleotide sequence ID" value="NZ_CALFQU010000024.1"/>
</dbReference>
<dbReference type="GO" id="GO:0008320">
    <property type="term" value="F:protein transmembrane transporter activity"/>
    <property type="evidence" value="ECO:0007669"/>
    <property type="project" value="UniProtKB-UniRule"/>
</dbReference>
<dbReference type="PANTHER" id="PTHR33910">
    <property type="entry name" value="PROTEIN TRANSLOCASE SUBUNIT SECE"/>
    <property type="match status" value="1"/>
</dbReference>
<name>A0A3N2DBZ7_9MICO</name>
<comment type="subunit">
    <text evidence="9">Component of the Sec protein translocase complex. Heterotrimer consisting of SecY, SecE and SecG subunits. The heterotrimers can form oligomers, although 1 heterotrimer is thought to be able to translocate proteins. Interacts with the ribosome. Interacts with SecDF, and other proteins may be involved. Interacts with SecA.</text>
</comment>
<keyword evidence="3 9" id="KW-1003">Cell membrane</keyword>
<gene>
    <name evidence="9" type="primary">secE</name>
    <name evidence="10" type="ORF">EDD28_1923</name>
</gene>
<dbReference type="Proteomes" id="UP000275356">
    <property type="component" value="Unassembled WGS sequence"/>
</dbReference>
<sequence>MSETHATAPKPRKGEQRPSLFARIALFVRQVISELRKVVTPTRNELVNFTIVVVVFVLVCMAFVAGIDFIFGQLVLKVFGA</sequence>
<dbReference type="HAMAP" id="MF_00422">
    <property type="entry name" value="SecE"/>
    <property type="match status" value="1"/>
</dbReference>
<evidence type="ECO:0000256" key="1">
    <source>
        <dbReference type="ARBA" id="ARBA00004370"/>
    </source>
</evidence>
<dbReference type="GO" id="GO:0043952">
    <property type="term" value="P:protein transport by the Sec complex"/>
    <property type="evidence" value="ECO:0007669"/>
    <property type="project" value="UniProtKB-UniRule"/>
</dbReference>
<reference evidence="10 11" key="1">
    <citation type="submission" date="2018-11" db="EMBL/GenBank/DDBJ databases">
        <title>Sequencing the genomes of 1000 actinobacteria strains.</title>
        <authorList>
            <person name="Klenk H.-P."/>
        </authorList>
    </citation>
    <scope>NUCLEOTIDE SEQUENCE [LARGE SCALE GENOMIC DNA]</scope>
    <source>
        <strain evidence="10 11">DSM 13521</strain>
    </source>
</reference>
<dbReference type="InterPro" id="IPR038379">
    <property type="entry name" value="SecE_sf"/>
</dbReference>
<dbReference type="InterPro" id="IPR001901">
    <property type="entry name" value="Translocase_SecE/Sec61-g"/>
</dbReference>
<feature type="transmembrane region" description="Helical" evidence="9">
    <location>
        <begin position="46"/>
        <end position="71"/>
    </location>
</feature>
<comment type="similarity">
    <text evidence="9">Belongs to the SecE/SEC61-gamma family.</text>
</comment>
<evidence type="ECO:0000256" key="9">
    <source>
        <dbReference type="HAMAP-Rule" id="MF_00422"/>
    </source>
</evidence>
<dbReference type="AlphaFoldDB" id="A0A3N2DBZ7"/>
<accession>A0A3N2DBZ7</accession>
<dbReference type="GO" id="GO:0005886">
    <property type="term" value="C:plasma membrane"/>
    <property type="evidence" value="ECO:0007669"/>
    <property type="project" value="UniProtKB-SubCell"/>
</dbReference>
<evidence type="ECO:0000256" key="7">
    <source>
        <dbReference type="ARBA" id="ARBA00023010"/>
    </source>
</evidence>
<comment type="caution">
    <text evidence="10">The sequence shown here is derived from an EMBL/GenBank/DDBJ whole genome shotgun (WGS) entry which is preliminary data.</text>
</comment>
<evidence type="ECO:0000313" key="10">
    <source>
        <dbReference type="EMBL" id="ROR97325.1"/>
    </source>
</evidence>
<comment type="function">
    <text evidence="9">Essential subunit of the Sec protein translocation channel SecYEG. Clamps together the 2 halves of SecY. May contact the channel plug during translocation.</text>
</comment>
<dbReference type="NCBIfam" id="TIGR00964">
    <property type="entry name" value="secE_bact"/>
    <property type="match status" value="1"/>
</dbReference>
<comment type="subcellular location">
    <subcellularLocation>
        <location evidence="9">Cell membrane</location>
        <topology evidence="9">Single-pass membrane protein</topology>
    </subcellularLocation>
    <subcellularLocation>
        <location evidence="1">Membrane</location>
    </subcellularLocation>
</comment>
<keyword evidence="4 9" id="KW-0812">Transmembrane</keyword>